<keyword evidence="4" id="KW-0004">4Fe-4S</keyword>
<dbReference type="Pfam" id="PF00384">
    <property type="entry name" value="Molybdopterin"/>
    <property type="match status" value="1"/>
</dbReference>
<dbReference type="GO" id="GO:0016491">
    <property type="term" value="F:oxidoreductase activity"/>
    <property type="evidence" value="ECO:0007669"/>
    <property type="project" value="UniProtKB-KW"/>
</dbReference>
<dbReference type="Gene3D" id="3.40.50.740">
    <property type="match status" value="1"/>
</dbReference>
<sequence>MTKNNDSSWIKSTCAYCGVGCGIEAKVQANGKLEVRGDEEHPANLGKLCSKGLKLGETVTTQGRMLSPSVHGEDCSWDHALSHVASTFSDTIAKYGQDSVAFYVSGQLLTEDYYVVNKLMKGFIGSANIDTNSRLCMASSVVGHKRAFGEDIVPGNYEDLELANLVILTGSNLAWCHPVLYQRLKAAKARHGTKIVVIDPRETASCEIADLHLPLFPGSDIALFNGLLAYMAKLNQINQKYVEQHTEGFDEALELAKRFSNITSVSLATGLKTADIETFFQWFRSTPKTVTVYSQGVNQSTSGTDKVNSILNCHIATGRVGQPGSTPFSITGQPNAMGGREVGGLANTLAAHMEFGNPEQSELLSEFWETSNLATKPGLKAMNMFEAIETGKIKALWVMATNPAVSLPESNRINAILASCPYVVVSDCVESNDTLKYAHVRLPAQGWSEKSGTVTNSERRISRQRRLLPTPGMGKPDWWIVSEVAKKMGFEKQFSYRSELDIFNEYVEQTRLGNEVGKSTARALTLESLSGMTPENYQSFAPRQWPAKDGVCPERLFGDGNYATPNGKGRFVAVDFKPPALSLSERYGLILNSGRIRDQWHTMTRSGLSPSLSENDSVPQLEIHPFDAADRGIKDGHLAKVISSIGEQIFIAKVTSTVSVGQCYAPIHWTHTNCSDGKVCTVIPSNTDPFSGQPEFKATPIEVKSVKTYLDAQIVSRSPLDKTKLNAIPAAFWVSQQCDSGVLYSLKLTVKTLELEDLLAALMDDGQPTLVIASSGEAQRVVYLQSGKFGLAAAIYPSSLAGSQPDISQLVSAEAEPEVMHGFLAGTLKAKSRTICTCKKVTKADIENAIDNTGVCSVKSLGELTGAGTGCGSCVAELEQFIGNAKPISITPYERQVESACGK</sequence>
<dbReference type="GO" id="GO:0042128">
    <property type="term" value="P:nitrate assimilation"/>
    <property type="evidence" value="ECO:0007669"/>
    <property type="project" value="UniProtKB-KW"/>
</dbReference>
<evidence type="ECO:0000313" key="12">
    <source>
        <dbReference type="EMBL" id="CZF79595.1"/>
    </source>
</evidence>
<dbReference type="Gene3D" id="1.10.10.1100">
    <property type="entry name" value="BFD-like [2Fe-2S]-binding domain"/>
    <property type="match status" value="1"/>
</dbReference>
<evidence type="ECO:0000256" key="9">
    <source>
        <dbReference type="ARBA" id="ARBA00023014"/>
    </source>
</evidence>
<evidence type="ECO:0000256" key="2">
    <source>
        <dbReference type="ARBA" id="ARBA00001966"/>
    </source>
</evidence>
<keyword evidence="9" id="KW-0411">Iron-sulfur</keyword>
<gene>
    <name evidence="12" type="primary">nasA</name>
    <name evidence="12" type="ORF">GCE9029_01551</name>
</gene>
<evidence type="ECO:0000256" key="6">
    <source>
        <dbReference type="ARBA" id="ARBA00022723"/>
    </source>
</evidence>
<evidence type="ECO:0000313" key="13">
    <source>
        <dbReference type="Proteomes" id="UP000071641"/>
    </source>
</evidence>
<comment type="cofactor">
    <cofactor evidence="1">
        <name>Mo-bis(molybdopterin guanine dinucleotide)</name>
        <dbReference type="ChEBI" id="CHEBI:60539"/>
    </cofactor>
</comment>
<keyword evidence="5" id="KW-0500">Molybdenum</keyword>
<dbReference type="PANTHER" id="PTHR43105">
    <property type="entry name" value="RESPIRATORY NITRATE REDUCTASE"/>
    <property type="match status" value="1"/>
</dbReference>
<dbReference type="SMART" id="SM00926">
    <property type="entry name" value="Molybdop_Fe4S4"/>
    <property type="match status" value="1"/>
</dbReference>
<evidence type="ECO:0000256" key="3">
    <source>
        <dbReference type="ARBA" id="ARBA00008747"/>
    </source>
</evidence>
<dbReference type="GO" id="GO:0043546">
    <property type="term" value="F:molybdopterin cofactor binding"/>
    <property type="evidence" value="ECO:0007669"/>
    <property type="project" value="InterPro"/>
</dbReference>
<keyword evidence="7 12" id="KW-0560">Oxidoreductase</keyword>
<organism evidence="12 13">
    <name type="scientific">Grimontia celer</name>
    <dbReference type="NCBI Taxonomy" id="1796497"/>
    <lineage>
        <taxon>Bacteria</taxon>
        <taxon>Pseudomonadati</taxon>
        <taxon>Pseudomonadota</taxon>
        <taxon>Gammaproteobacteria</taxon>
        <taxon>Vibrionales</taxon>
        <taxon>Vibrionaceae</taxon>
        <taxon>Grimontia</taxon>
    </lineage>
</organism>
<dbReference type="GO" id="GO:0045333">
    <property type="term" value="P:cellular respiration"/>
    <property type="evidence" value="ECO:0007669"/>
    <property type="project" value="UniProtKB-ARBA"/>
</dbReference>
<keyword evidence="8" id="KW-0408">Iron</keyword>
<dbReference type="InterPro" id="IPR027467">
    <property type="entry name" value="MopterinOxRdtase_cofactor_BS"/>
</dbReference>
<evidence type="ECO:0000256" key="1">
    <source>
        <dbReference type="ARBA" id="ARBA00001942"/>
    </source>
</evidence>
<dbReference type="InterPro" id="IPR009010">
    <property type="entry name" value="Asp_de-COase-like_dom_sf"/>
</dbReference>
<protein>
    <submittedName>
        <fullName evidence="12">Nitrate reductase</fullName>
        <ecNumber evidence="12">1.7.99.4</ecNumber>
    </submittedName>
</protein>
<accession>A0A128EZ98</accession>
<dbReference type="RefSeq" id="WP_062662309.1">
    <property type="nucleotide sequence ID" value="NZ_FIZX01000001.1"/>
</dbReference>
<dbReference type="InterPro" id="IPR006656">
    <property type="entry name" value="Mopterin_OxRdtase"/>
</dbReference>
<dbReference type="Pfam" id="PF01568">
    <property type="entry name" value="Molydop_binding"/>
    <property type="match status" value="1"/>
</dbReference>
<dbReference type="Pfam" id="PF04324">
    <property type="entry name" value="Fer2_BFD"/>
    <property type="match status" value="1"/>
</dbReference>
<dbReference type="GO" id="GO:0016020">
    <property type="term" value="C:membrane"/>
    <property type="evidence" value="ECO:0007669"/>
    <property type="project" value="TreeGrafter"/>
</dbReference>
<dbReference type="PROSITE" id="PS00551">
    <property type="entry name" value="MOLYBDOPTERIN_PROK_1"/>
    <property type="match status" value="1"/>
</dbReference>
<evidence type="ECO:0000256" key="8">
    <source>
        <dbReference type="ARBA" id="ARBA00023004"/>
    </source>
</evidence>
<evidence type="ECO:0000256" key="4">
    <source>
        <dbReference type="ARBA" id="ARBA00022485"/>
    </source>
</evidence>
<evidence type="ECO:0000259" key="11">
    <source>
        <dbReference type="PROSITE" id="PS51669"/>
    </source>
</evidence>
<dbReference type="Proteomes" id="UP000071641">
    <property type="component" value="Unassembled WGS sequence"/>
</dbReference>
<evidence type="ECO:0000256" key="10">
    <source>
        <dbReference type="ARBA" id="ARBA00023063"/>
    </source>
</evidence>
<dbReference type="InterPro" id="IPR006657">
    <property type="entry name" value="MoPterin_dinucl-bd_dom"/>
</dbReference>
<dbReference type="Pfam" id="PF04879">
    <property type="entry name" value="Molybdop_Fe4S4"/>
    <property type="match status" value="1"/>
</dbReference>
<dbReference type="Gene3D" id="3.40.228.10">
    <property type="entry name" value="Dimethylsulfoxide Reductase, domain 2"/>
    <property type="match status" value="1"/>
</dbReference>
<dbReference type="EC" id="1.7.99.4" evidence="12"/>
<dbReference type="CDD" id="cd02791">
    <property type="entry name" value="MopB_CT_Nitrate-R-NapA-like"/>
    <property type="match status" value="1"/>
</dbReference>
<dbReference type="AlphaFoldDB" id="A0A128EZ98"/>
<dbReference type="Gene3D" id="2.40.40.20">
    <property type="match status" value="1"/>
</dbReference>
<dbReference type="PANTHER" id="PTHR43105:SF9">
    <property type="entry name" value="NADPH-FE(3+) OXIDOREDUCTASE SUBUNIT ALPHA"/>
    <property type="match status" value="1"/>
</dbReference>
<dbReference type="SUPFAM" id="SSF50692">
    <property type="entry name" value="ADC-like"/>
    <property type="match status" value="1"/>
</dbReference>
<dbReference type="GO" id="GO:0051539">
    <property type="term" value="F:4 iron, 4 sulfur cluster binding"/>
    <property type="evidence" value="ECO:0007669"/>
    <property type="project" value="UniProtKB-KW"/>
</dbReference>
<dbReference type="GO" id="GO:0046872">
    <property type="term" value="F:metal ion binding"/>
    <property type="evidence" value="ECO:0007669"/>
    <property type="project" value="UniProtKB-KW"/>
</dbReference>
<dbReference type="InterPro" id="IPR041854">
    <property type="entry name" value="BFD-like_2Fe2S-bd_dom_sf"/>
</dbReference>
<evidence type="ECO:0000256" key="5">
    <source>
        <dbReference type="ARBA" id="ARBA00022505"/>
    </source>
</evidence>
<keyword evidence="13" id="KW-1185">Reference proteome</keyword>
<reference evidence="13" key="1">
    <citation type="submission" date="2016-02" db="EMBL/GenBank/DDBJ databases">
        <authorList>
            <person name="Rodrigo-Torres Lidia"/>
            <person name="Arahal R.David."/>
        </authorList>
    </citation>
    <scope>NUCLEOTIDE SEQUENCE [LARGE SCALE GENOMIC DNA]</scope>
    <source>
        <strain evidence="13">CECT 9029</strain>
    </source>
</reference>
<dbReference type="EMBL" id="FIZX01000001">
    <property type="protein sequence ID" value="CZF79595.1"/>
    <property type="molecule type" value="Genomic_DNA"/>
</dbReference>
<proteinExistence type="inferred from homology"/>
<dbReference type="OrthoDB" id="9810782at2"/>
<keyword evidence="10" id="KW-0534">Nitrate assimilation</keyword>
<comment type="similarity">
    <text evidence="3">Belongs to the prokaryotic molybdopterin-containing oxidoreductase family. NasA/NapA/NarB subfamily.</text>
</comment>
<dbReference type="STRING" id="1796497.GCE9029_01551"/>
<dbReference type="InterPro" id="IPR006963">
    <property type="entry name" value="Mopterin_OxRdtase_4Fe-4S_dom"/>
</dbReference>
<keyword evidence="6" id="KW-0479">Metal-binding</keyword>
<feature type="domain" description="4Fe-4S Mo/W bis-MGD-type" evidence="11">
    <location>
        <begin position="7"/>
        <end position="63"/>
    </location>
</feature>
<name>A0A128EZ98_9GAMM</name>
<dbReference type="Gene3D" id="2.20.25.90">
    <property type="entry name" value="ADC-like domains"/>
    <property type="match status" value="1"/>
</dbReference>
<dbReference type="CDD" id="cd02754">
    <property type="entry name" value="MopB_Nitrate-R-NapA-like"/>
    <property type="match status" value="1"/>
</dbReference>
<dbReference type="InterPro" id="IPR050123">
    <property type="entry name" value="Prok_molybdopt-oxidoreductase"/>
</dbReference>
<dbReference type="SUPFAM" id="SSF53706">
    <property type="entry name" value="Formate dehydrogenase/DMSO reductase, domains 1-3"/>
    <property type="match status" value="1"/>
</dbReference>
<dbReference type="InterPro" id="IPR007419">
    <property type="entry name" value="BFD-like_2Fe2S-bd_dom"/>
</dbReference>
<comment type="cofactor">
    <cofactor evidence="2">
        <name>[4Fe-4S] cluster</name>
        <dbReference type="ChEBI" id="CHEBI:49883"/>
    </cofactor>
</comment>
<dbReference type="PROSITE" id="PS51669">
    <property type="entry name" value="4FE4S_MOW_BIS_MGD"/>
    <property type="match status" value="1"/>
</dbReference>
<dbReference type="InterPro" id="IPR041957">
    <property type="entry name" value="CT_Nitrate-R-NapA-like"/>
</dbReference>
<dbReference type="GO" id="GO:1990204">
    <property type="term" value="C:oxidoreductase complex"/>
    <property type="evidence" value="ECO:0007669"/>
    <property type="project" value="UniProtKB-ARBA"/>
</dbReference>
<evidence type="ECO:0000256" key="7">
    <source>
        <dbReference type="ARBA" id="ARBA00023002"/>
    </source>
</evidence>